<sequence>MADQLHLEGPTERVAVAWGRIEKWLRVHAPASAALLRSAASEDDLASAEESIGLSLPPALRAWYRLHDGINEPAGGASLWPTAFLPGRQAWYSLDRLEDAYVMQTRDWEREPGHVPFSCVMGDIWHGLYVDARPAEPSYGDVGRWTVEYEPEPLAPGSAGWPLERWMGDVADALEQGRCLVGPGGRRIEDMWPALTVCGGLTWVDPHDARRILEGRALLDGPR</sequence>
<evidence type="ECO:0000313" key="2">
    <source>
        <dbReference type="EMBL" id="GHI43864.1"/>
    </source>
</evidence>
<dbReference type="RefSeq" id="WP_023420888.1">
    <property type="nucleotide sequence ID" value="NZ_BNDZ01000003.1"/>
</dbReference>
<dbReference type="Proteomes" id="UP000292693">
    <property type="component" value="Unassembled WGS sequence"/>
</dbReference>
<dbReference type="GeneID" id="97265595"/>
<reference evidence="2" key="2">
    <citation type="submission" date="2022-09" db="EMBL/GenBank/DDBJ databases">
        <title>Whole genome shotgun sequence of Streptomyces albidoflavus NBRC 12854.</title>
        <authorList>
            <person name="Komaki H."/>
            <person name="Tamura T."/>
        </authorList>
    </citation>
    <scope>NUCLEOTIDE SEQUENCE</scope>
    <source>
        <strain evidence="2">NBRC 12854</strain>
    </source>
</reference>
<dbReference type="EMBL" id="PKLL01000035">
    <property type="protein sequence ID" value="RZE15330.1"/>
    <property type="molecule type" value="Genomic_DNA"/>
</dbReference>
<organism evidence="5 6">
    <name type="scientific">Streptomyces albidoflavus</name>
    <dbReference type="NCBI Taxonomy" id="1886"/>
    <lineage>
        <taxon>Bacteria</taxon>
        <taxon>Bacillati</taxon>
        <taxon>Actinomycetota</taxon>
        <taxon>Actinomycetes</taxon>
        <taxon>Kitasatosporales</taxon>
        <taxon>Streptomycetaceae</taxon>
        <taxon>Streptomyces</taxon>
        <taxon>Streptomyces albidoflavus group</taxon>
    </lineage>
</organism>
<feature type="domain" description="Knr4/Smi1-like" evidence="1">
    <location>
        <begin position="39"/>
        <end position="169"/>
    </location>
</feature>
<evidence type="ECO:0000313" key="3">
    <source>
        <dbReference type="EMBL" id="GHI50131.1"/>
    </source>
</evidence>
<dbReference type="SUPFAM" id="SSF160631">
    <property type="entry name" value="SMI1/KNR4-like"/>
    <property type="match status" value="1"/>
</dbReference>
<name>A0A8G2DXI9_9ACTN</name>
<dbReference type="InterPro" id="IPR037883">
    <property type="entry name" value="Knr4/Smi1-like_sf"/>
</dbReference>
<dbReference type="EMBL" id="BNDZ01000003">
    <property type="protein sequence ID" value="GHI43864.1"/>
    <property type="molecule type" value="Genomic_DNA"/>
</dbReference>
<evidence type="ECO:0000313" key="5">
    <source>
        <dbReference type="EMBL" id="RZE15330.1"/>
    </source>
</evidence>
<dbReference type="Pfam" id="PF09346">
    <property type="entry name" value="SMI1_KNR4"/>
    <property type="match status" value="1"/>
</dbReference>
<proteinExistence type="predicted"/>
<evidence type="ECO:0000313" key="6">
    <source>
        <dbReference type="Proteomes" id="UP000292693"/>
    </source>
</evidence>
<gene>
    <name evidence="5" type="ORF">C0Q92_31105</name>
    <name evidence="2" type="ORF">ScoT_00380</name>
    <name evidence="3" type="ORF">ScoT_63050</name>
    <name evidence="4" type="ORF">ScoT_63270</name>
</gene>
<dbReference type="EMBL" id="BNDZ01000006">
    <property type="protein sequence ID" value="GHI50153.1"/>
    <property type="molecule type" value="Genomic_DNA"/>
</dbReference>
<dbReference type="InterPro" id="IPR018958">
    <property type="entry name" value="Knr4/Smi1-like_dom"/>
</dbReference>
<protein>
    <submittedName>
        <fullName evidence="5">SMI1/KNR4 family protein</fullName>
    </submittedName>
</protein>
<evidence type="ECO:0000313" key="4">
    <source>
        <dbReference type="EMBL" id="GHI50153.1"/>
    </source>
</evidence>
<dbReference type="SMART" id="SM00860">
    <property type="entry name" value="SMI1_KNR4"/>
    <property type="match status" value="1"/>
</dbReference>
<comment type="caution">
    <text evidence="5">The sequence shown here is derived from an EMBL/GenBank/DDBJ whole genome shotgun (WGS) entry which is preliminary data.</text>
</comment>
<dbReference type="Proteomes" id="UP001051844">
    <property type="component" value="Unassembled WGS sequence"/>
</dbReference>
<evidence type="ECO:0000259" key="1">
    <source>
        <dbReference type="SMART" id="SM00860"/>
    </source>
</evidence>
<dbReference type="EMBL" id="BNDZ01000005">
    <property type="protein sequence ID" value="GHI50131.1"/>
    <property type="molecule type" value="Genomic_DNA"/>
</dbReference>
<accession>A0A8G2DXI9</accession>
<reference evidence="5 6" key="1">
    <citation type="submission" date="2017-12" db="EMBL/GenBank/DDBJ databases">
        <title>Population genomics insights into the ecological differentiation and adaptive evolution in streptomycetes.</title>
        <authorList>
            <person name="Li Y."/>
            <person name="Huang Y."/>
        </authorList>
    </citation>
    <scope>NUCLEOTIDE SEQUENCE [LARGE SCALE GENOMIC DNA]</scope>
    <source>
        <strain evidence="5 6">NBRC 100770</strain>
    </source>
</reference>
<dbReference type="AlphaFoldDB" id="A0A8G2DXI9"/>